<evidence type="ECO:0000256" key="3">
    <source>
        <dbReference type="ARBA" id="ARBA00006171"/>
    </source>
</evidence>
<evidence type="ECO:0000313" key="5">
    <source>
        <dbReference type="EMBL" id="MDM5270564.1"/>
    </source>
</evidence>
<dbReference type="CDD" id="cd07505">
    <property type="entry name" value="HAD_BPGM-like"/>
    <property type="match status" value="1"/>
</dbReference>
<comment type="pathway">
    <text evidence="2">Organic acid metabolism; glycolate biosynthesis; glycolate from 2-phosphoglycolate: step 1/1.</text>
</comment>
<dbReference type="Gene3D" id="1.10.150.240">
    <property type="entry name" value="Putative phosphatase, domain 2"/>
    <property type="match status" value="1"/>
</dbReference>
<comment type="catalytic activity">
    <reaction evidence="1">
        <text>2-phosphoglycolate + H2O = glycolate + phosphate</text>
        <dbReference type="Rhea" id="RHEA:14369"/>
        <dbReference type="ChEBI" id="CHEBI:15377"/>
        <dbReference type="ChEBI" id="CHEBI:29805"/>
        <dbReference type="ChEBI" id="CHEBI:43474"/>
        <dbReference type="ChEBI" id="CHEBI:58033"/>
        <dbReference type="EC" id="3.1.3.18"/>
    </reaction>
</comment>
<organism evidence="5 6">
    <name type="scientific">Sulfurovum zhangzhouensis</name>
    <dbReference type="NCBI Taxonomy" id="3019067"/>
    <lineage>
        <taxon>Bacteria</taxon>
        <taxon>Pseudomonadati</taxon>
        <taxon>Campylobacterota</taxon>
        <taxon>Epsilonproteobacteria</taxon>
        <taxon>Campylobacterales</taxon>
        <taxon>Sulfurovaceae</taxon>
        <taxon>Sulfurovum</taxon>
    </lineage>
</organism>
<evidence type="ECO:0000256" key="4">
    <source>
        <dbReference type="ARBA" id="ARBA00013078"/>
    </source>
</evidence>
<dbReference type="Gene3D" id="3.40.50.1000">
    <property type="entry name" value="HAD superfamily/HAD-like"/>
    <property type="match status" value="1"/>
</dbReference>
<evidence type="ECO:0000256" key="1">
    <source>
        <dbReference type="ARBA" id="ARBA00000830"/>
    </source>
</evidence>
<dbReference type="PANTHER" id="PTHR43434:SF1">
    <property type="entry name" value="PHOSPHOGLYCOLATE PHOSPHATASE"/>
    <property type="match status" value="1"/>
</dbReference>
<dbReference type="NCBIfam" id="TIGR01509">
    <property type="entry name" value="HAD-SF-IA-v3"/>
    <property type="match status" value="1"/>
</dbReference>
<comment type="caution">
    <text evidence="5">The sequence shown here is derived from an EMBL/GenBank/DDBJ whole genome shotgun (WGS) entry which is preliminary data.</text>
</comment>
<evidence type="ECO:0000256" key="2">
    <source>
        <dbReference type="ARBA" id="ARBA00004818"/>
    </source>
</evidence>
<accession>A0ABT7QVJ8</accession>
<dbReference type="Proteomes" id="UP001169069">
    <property type="component" value="Unassembled WGS sequence"/>
</dbReference>
<comment type="similarity">
    <text evidence="3">Belongs to the HAD-like hydrolase superfamily. CbbY/CbbZ/Gph/YieH family.</text>
</comment>
<dbReference type="Pfam" id="PF13419">
    <property type="entry name" value="HAD_2"/>
    <property type="match status" value="1"/>
</dbReference>
<dbReference type="SFLD" id="SFLDG01129">
    <property type="entry name" value="C1.5:_HAD__Beta-PGM__Phosphata"/>
    <property type="match status" value="1"/>
</dbReference>
<dbReference type="EMBL" id="JAQIBD010000001">
    <property type="protein sequence ID" value="MDM5270564.1"/>
    <property type="molecule type" value="Genomic_DNA"/>
</dbReference>
<dbReference type="EC" id="3.1.3.18" evidence="4"/>
<protein>
    <recommendedName>
        <fullName evidence="4">phosphoglycolate phosphatase</fullName>
        <ecNumber evidence="4">3.1.3.18</ecNumber>
    </recommendedName>
</protein>
<dbReference type="InterPro" id="IPR041492">
    <property type="entry name" value="HAD_2"/>
</dbReference>
<dbReference type="SUPFAM" id="SSF56784">
    <property type="entry name" value="HAD-like"/>
    <property type="match status" value="1"/>
</dbReference>
<sequence length="214" mass="24891">MKKYLLFDNDGVLVETEQWYFRANYEILKALNITLEEERYKEIMINGQSALLLAEEQGYTKERVENERAKRNELYQHYLRTEDIAIPSVHDVLSILKEKYRMGIITSARREDFELIHEGRGIVDHMEFVLCSGEYVRSKPHPDPYLKGLSLFDGEKQEALVIEDSERGLRSAVNAGIECAIVDNHFTTDHDFSSATYRIQNLEELITLLEGYAH</sequence>
<proteinExistence type="inferred from homology"/>
<evidence type="ECO:0000313" key="6">
    <source>
        <dbReference type="Proteomes" id="UP001169069"/>
    </source>
</evidence>
<gene>
    <name evidence="5" type="ORF">PGH07_00035</name>
</gene>
<reference evidence="5" key="1">
    <citation type="submission" date="2023-01" db="EMBL/GenBank/DDBJ databases">
        <title>Sulfurovum sp. zt1-1 genome assembly.</title>
        <authorList>
            <person name="Wang J."/>
        </authorList>
    </citation>
    <scope>NUCLEOTIDE SEQUENCE</scope>
    <source>
        <strain evidence="5">Zt1-1</strain>
    </source>
</reference>
<dbReference type="InterPro" id="IPR006439">
    <property type="entry name" value="HAD-SF_hydro_IA"/>
</dbReference>
<dbReference type="PANTHER" id="PTHR43434">
    <property type="entry name" value="PHOSPHOGLYCOLATE PHOSPHATASE"/>
    <property type="match status" value="1"/>
</dbReference>
<dbReference type="InterPro" id="IPR036412">
    <property type="entry name" value="HAD-like_sf"/>
</dbReference>
<dbReference type="SFLD" id="SFLDS00003">
    <property type="entry name" value="Haloacid_Dehalogenase"/>
    <property type="match status" value="1"/>
</dbReference>
<dbReference type="RefSeq" id="WP_289411842.1">
    <property type="nucleotide sequence ID" value="NZ_JAQIBD010000001.1"/>
</dbReference>
<dbReference type="InterPro" id="IPR023214">
    <property type="entry name" value="HAD_sf"/>
</dbReference>
<keyword evidence="6" id="KW-1185">Reference proteome</keyword>
<dbReference type="InterPro" id="IPR023198">
    <property type="entry name" value="PGP-like_dom2"/>
</dbReference>
<name>A0ABT7QVJ8_9BACT</name>
<dbReference type="InterPro" id="IPR050155">
    <property type="entry name" value="HAD-like_hydrolase_sf"/>
</dbReference>